<dbReference type="InterPro" id="IPR055767">
    <property type="entry name" value="DUF7343"/>
</dbReference>
<evidence type="ECO:0000313" key="5">
    <source>
        <dbReference type="Proteomes" id="UP000185936"/>
    </source>
</evidence>
<dbReference type="AlphaFoldDB" id="A0A1N7GE59"/>
<protein>
    <recommendedName>
        <fullName evidence="6">IclR helix-turn-helix domain-containing protein</fullName>
    </recommendedName>
</protein>
<dbReference type="RefSeq" id="WP_076610007.1">
    <property type="nucleotide sequence ID" value="NZ_FTNR01000011.1"/>
</dbReference>
<proteinExistence type="predicted"/>
<evidence type="ECO:0000259" key="2">
    <source>
        <dbReference type="Pfam" id="PF24034"/>
    </source>
</evidence>
<dbReference type="STRING" id="308853.SAMN05421752_111130"/>
<accession>A0A1N7GE59</accession>
<dbReference type="Proteomes" id="UP000185936">
    <property type="component" value="Unassembled WGS sequence"/>
</dbReference>
<dbReference type="Pfam" id="PF24036">
    <property type="entry name" value="DUF7345"/>
    <property type="match status" value="1"/>
</dbReference>
<reference evidence="5" key="1">
    <citation type="submission" date="2017-01" db="EMBL/GenBank/DDBJ databases">
        <authorList>
            <person name="Varghese N."/>
            <person name="Submissions S."/>
        </authorList>
    </citation>
    <scope>NUCLEOTIDE SEQUENCE [LARGE SCALE GENOMIC DNA]</scope>
    <source>
        <strain evidence="5">type strain: HArc-</strain>
    </source>
</reference>
<keyword evidence="5" id="KW-1185">Reference proteome</keyword>
<feature type="domain" description="DUF7345" evidence="3">
    <location>
        <begin position="54"/>
        <end position="181"/>
    </location>
</feature>
<feature type="compositionally biased region" description="Low complexity" evidence="1">
    <location>
        <begin position="258"/>
        <end position="291"/>
    </location>
</feature>
<evidence type="ECO:0000313" key="4">
    <source>
        <dbReference type="EMBL" id="SIS10897.1"/>
    </source>
</evidence>
<name>A0A1N7GE59_9EURY</name>
<feature type="domain" description="DUF7343" evidence="2">
    <location>
        <begin position="300"/>
        <end position="361"/>
    </location>
</feature>
<evidence type="ECO:0008006" key="6">
    <source>
        <dbReference type="Google" id="ProtNLM"/>
    </source>
</evidence>
<dbReference type="InterPro" id="IPR055769">
    <property type="entry name" value="DUF7345"/>
</dbReference>
<gene>
    <name evidence="4" type="ORF">SAMN05421752_111130</name>
</gene>
<evidence type="ECO:0000259" key="3">
    <source>
        <dbReference type="Pfam" id="PF24036"/>
    </source>
</evidence>
<dbReference type="Pfam" id="PF24034">
    <property type="entry name" value="DUF7343"/>
    <property type="match status" value="1"/>
</dbReference>
<sequence>MNVRVGLTIVVAVLLVGMGPIAAASGPTAVDQDQSAPFTLQQDQLDADEVRMDVTLQENGTAEWTLEFWVRLDDEESTTAFESLQEDIRNDPDNHTQSFADRMNETVVAASDATGREMSAEGYSVSAERQSFAREYGVIRYTFRWHGFGAVEADEIHAGDAIEGIYIDDGTRLLVAWPDGYELRSATPDPDEEREHAVIWRGGETDFIDGEPQVVVTAGGGPSTATLAGAAVVALSLGAVGVWWYRTRDPTADRSASGDENSGSGSGSAPAASTDTATTTASAIDESTASSPTEPAETELLSNEERVLRLVRDNGGRMKQQTAVEELGWTDAKTSKVVSGLREEGDLESFRLGRENVLSLPDADDGVTAEAGHDGTE</sequence>
<organism evidence="4 5">
    <name type="scientific">Natronorubrum thiooxidans</name>
    <dbReference type="NCBI Taxonomy" id="308853"/>
    <lineage>
        <taxon>Archaea</taxon>
        <taxon>Methanobacteriati</taxon>
        <taxon>Methanobacteriota</taxon>
        <taxon>Stenosarchaea group</taxon>
        <taxon>Halobacteria</taxon>
        <taxon>Halobacteriales</taxon>
        <taxon>Natrialbaceae</taxon>
        <taxon>Natronorubrum</taxon>
    </lineage>
</organism>
<dbReference type="EMBL" id="FTNR01000011">
    <property type="protein sequence ID" value="SIS10897.1"/>
    <property type="molecule type" value="Genomic_DNA"/>
</dbReference>
<dbReference type="OrthoDB" id="27885at2157"/>
<evidence type="ECO:0000256" key="1">
    <source>
        <dbReference type="SAM" id="MobiDB-lite"/>
    </source>
</evidence>
<feature type="region of interest" description="Disordered" evidence="1">
    <location>
        <begin position="251"/>
        <end position="303"/>
    </location>
</feature>